<dbReference type="PANTHER" id="PTHR24401">
    <property type="entry name" value="SI:CH211-243P7.3-RELATED"/>
    <property type="match status" value="1"/>
</dbReference>
<reference evidence="1 2" key="1">
    <citation type="submission" date="2023-09" db="EMBL/GenBank/DDBJ databases">
        <authorList>
            <person name="Wang M."/>
        </authorList>
    </citation>
    <scope>NUCLEOTIDE SEQUENCE [LARGE SCALE GENOMIC DNA]</scope>
    <source>
        <strain evidence="1">GT-2023</strain>
        <tissue evidence="1">Liver</tissue>
    </source>
</reference>
<accession>A0ABR3MXN6</accession>
<organism evidence="1 2">
    <name type="scientific">Cirrhinus molitorella</name>
    <name type="common">mud carp</name>
    <dbReference type="NCBI Taxonomy" id="172907"/>
    <lineage>
        <taxon>Eukaryota</taxon>
        <taxon>Metazoa</taxon>
        <taxon>Chordata</taxon>
        <taxon>Craniata</taxon>
        <taxon>Vertebrata</taxon>
        <taxon>Euteleostomi</taxon>
        <taxon>Actinopterygii</taxon>
        <taxon>Neopterygii</taxon>
        <taxon>Teleostei</taxon>
        <taxon>Ostariophysi</taxon>
        <taxon>Cypriniformes</taxon>
        <taxon>Cyprinidae</taxon>
        <taxon>Labeoninae</taxon>
        <taxon>Labeonini</taxon>
        <taxon>Cirrhinus</taxon>
    </lineage>
</organism>
<proteinExistence type="predicted"/>
<dbReference type="PANTHER" id="PTHR24401:SF29">
    <property type="entry name" value="SI:CH211-243P7.3-RELATED"/>
    <property type="match status" value="1"/>
</dbReference>
<dbReference type="Proteomes" id="UP001558613">
    <property type="component" value="Unassembled WGS sequence"/>
</dbReference>
<keyword evidence="2" id="KW-1185">Reference proteome</keyword>
<sequence length="337" mass="36745">MCAAIQELQFRRGLGQAGQEDDLLVGFGNYATLTFKDLYDAKAKERKGIMQVGEAEEGCPSCTKMNSLQKYIKEEDAEMLQPKKKNPLFFFSLPKPPLQQSLPVSACPAEELSDADLLAASAPMMLWPTSNQAIQPKPALLRESLLLPEGWETDAPKEHTVGQQVFFSLKTNLEVGADQTFAACGGPPPEPVRCTLTSAKPEPLSFIVAVSLVPYRMRRCTCPCAEEFVTQGTDPSSLVAPLPQMVPVPCPSWLLSVYAKDVLTRLPELKARVTSVYGTILKMDSTKKVTKKLAGDAAGTAAWVTDVGNEFGQVLMCVLTEGEGKGLLPMCSDLWRR</sequence>
<evidence type="ECO:0000313" key="2">
    <source>
        <dbReference type="Proteomes" id="UP001558613"/>
    </source>
</evidence>
<name>A0ABR3MXN6_9TELE</name>
<dbReference type="EMBL" id="JAYMGO010000008">
    <property type="protein sequence ID" value="KAL1269402.1"/>
    <property type="molecule type" value="Genomic_DNA"/>
</dbReference>
<protein>
    <submittedName>
        <fullName evidence="1">Uncharacterized protein</fullName>
    </submittedName>
</protein>
<gene>
    <name evidence="1" type="ORF">QQF64_031691</name>
</gene>
<comment type="caution">
    <text evidence="1">The sequence shown here is derived from an EMBL/GenBank/DDBJ whole genome shotgun (WGS) entry which is preliminary data.</text>
</comment>
<evidence type="ECO:0000313" key="1">
    <source>
        <dbReference type="EMBL" id="KAL1269402.1"/>
    </source>
</evidence>